<accession>A0A1R2C720</accession>
<name>A0A1R2C720_9CILI</name>
<evidence type="ECO:0000313" key="2">
    <source>
        <dbReference type="EMBL" id="OMJ84789.1"/>
    </source>
</evidence>
<dbReference type="InterPro" id="IPR011992">
    <property type="entry name" value="EF-hand-dom_pair"/>
</dbReference>
<dbReference type="GO" id="GO:0005509">
    <property type="term" value="F:calcium ion binding"/>
    <property type="evidence" value="ECO:0007669"/>
    <property type="project" value="InterPro"/>
</dbReference>
<dbReference type="SUPFAM" id="SSF47473">
    <property type="entry name" value="EF-hand"/>
    <property type="match status" value="1"/>
</dbReference>
<dbReference type="OrthoDB" id="10501063at2759"/>
<comment type="caution">
    <text evidence="2">The sequence shown here is derived from an EMBL/GenBank/DDBJ whole genome shotgun (WGS) entry which is preliminary data.</text>
</comment>
<gene>
    <name evidence="2" type="ORF">SteCoe_14044</name>
</gene>
<proteinExistence type="predicted"/>
<dbReference type="InterPro" id="IPR002048">
    <property type="entry name" value="EF_hand_dom"/>
</dbReference>
<sequence length="243" mass="27492">MGCCGSNRSVPTILPQVELPRQENIIEKAEKLIPFSQKPSRDLDSVLKSHASGGRMSVPQLKKALGVLELDPQVFTDPDTQVYKFLNRLQNEKKLYDIKKLGLCSILLGEGDTPIKARILFNHFDEDANEKFDRTELKTMLDEMVKISVHLIPMLALRVDGEPDDPNFVKISQEEIDDYTKVLDKSKEKFIETITSKLLGTAEFISSEEFITKVSSDDFLKRIVWSSNIRVTLYELSKGVGLS</sequence>
<dbReference type="Proteomes" id="UP000187209">
    <property type="component" value="Unassembled WGS sequence"/>
</dbReference>
<dbReference type="AlphaFoldDB" id="A0A1R2C720"/>
<evidence type="ECO:0000313" key="3">
    <source>
        <dbReference type="Proteomes" id="UP000187209"/>
    </source>
</evidence>
<organism evidence="2 3">
    <name type="scientific">Stentor coeruleus</name>
    <dbReference type="NCBI Taxonomy" id="5963"/>
    <lineage>
        <taxon>Eukaryota</taxon>
        <taxon>Sar</taxon>
        <taxon>Alveolata</taxon>
        <taxon>Ciliophora</taxon>
        <taxon>Postciliodesmatophora</taxon>
        <taxon>Heterotrichea</taxon>
        <taxon>Heterotrichida</taxon>
        <taxon>Stentoridae</taxon>
        <taxon>Stentor</taxon>
    </lineage>
</organism>
<evidence type="ECO:0000259" key="1">
    <source>
        <dbReference type="PROSITE" id="PS50222"/>
    </source>
</evidence>
<feature type="domain" description="EF-hand" evidence="1">
    <location>
        <begin position="112"/>
        <end position="147"/>
    </location>
</feature>
<reference evidence="2 3" key="1">
    <citation type="submission" date="2016-11" db="EMBL/GenBank/DDBJ databases">
        <title>The macronuclear genome of Stentor coeruleus: a giant cell with tiny introns.</title>
        <authorList>
            <person name="Slabodnick M."/>
            <person name="Ruby J.G."/>
            <person name="Reiff S.B."/>
            <person name="Swart E.C."/>
            <person name="Gosai S."/>
            <person name="Prabakaran S."/>
            <person name="Witkowska E."/>
            <person name="Larue G.E."/>
            <person name="Fisher S."/>
            <person name="Freeman R.M."/>
            <person name="Gunawardena J."/>
            <person name="Chu W."/>
            <person name="Stover N.A."/>
            <person name="Gregory B.D."/>
            <person name="Nowacki M."/>
            <person name="Derisi J."/>
            <person name="Roy S.W."/>
            <person name="Marshall W.F."/>
            <person name="Sood P."/>
        </authorList>
    </citation>
    <scope>NUCLEOTIDE SEQUENCE [LARGE SCALE GENOMIC DNA]</scope>
    <source>
        <strain evidence="2">WM001</strain>
    </source>
</reference>
<keyword evidence="3" id="KW-1185">Reference proteome</keyword>
<dbReference type="EMBL" id="MPUH01000258">
    <property type="protein sequence ID" value="OMJ84789.1"/>
    <property type="molecule type" value="Genomic_DNA"/>
</dbReference>
<dbReference type="Gene3D" id="1.10.238.10">
    <property type="entry name" value="EF-hand"/>
    <property type="match status" value="1"/>
</dbReference>
<protein>
    <recommendedName>
        <fullName evidence="1">EF-hand domain-containing protein</fullName>
    </recommendedName>
</protein>
<dbReference type="PROSITE" id="PS50222">
    <property type="entry name" value="EF_HAND_2"/>
    <property type="match status" value="1"/>
</dbReference>